<comment type="similarity">
    <text evidence="1">Belongs to the universal stress protein A family.</text>
</comment>
<dbReference type="PRINTS" id="PR01438">
    <property type="entry name" value="UNVRSLSTRESS"/>
</dbReference>
<dbReference type="AlphaFoldDB" id="A0A372IIQ4"/>
<evidence type="ECO:0000313" key="5">
    <source>
        <dbReference type="EMBL" id="RFU14794.1"/>
    </source>
</evidence>
<evidence type="ECO:0000256" key="1">
    <source>
        <dbReference type="ARBA" id="ARBA00008791"/>
    </source>
</evidence>
<dbReference type="InterPro" id="IPR014729">
    <property type="entry name" value="Rossmann-like_a/b/a_fold"/>
</dbReference>
<reference evidence="5 6" key="1">
    <citation type="submission" date="2018-08" db="EMBL/GenBank/DDBJ databases">
        <title>Acidipila sp. 4G-K13, an acidobacterium isolated from forest soil.</title>
        <authorList>
            <person name="Gao Z.-H."/>
            <person name="Qiu L.-H."/>
        </authorList>
    </citation>
    <scope>NUCLEOTIDE SEQUENCE [LARGE SCALE GENOMIC DNA]</scope>
    <source>
        <strain evidence="5 6">4G-K13</strain>
    </source>
</reference>
<evidence type="ECO:0000256" key="2">
    <source>
        <dbReference type="ARBA" id="ARBA00022741"/>
    </source>
</evidence>
<evidence type="ECO:0000259" key="4">
    <source>
        <dbReference type="Pfam" id="PF00582"/>
    </source>
</evidence>
<feature type="domain" description="UspA" evidence="4">
    <location>
        <begin position="18"/>
        <end position="154"/>
    </location>
</feature>
<dbReference type="InterPro" id="IPR006015">
    <property type="entry name" value="Universal_stress_UspA"/>
</dbReference>
<evidence type="ECO:0000313" key="6">
    <source>
        <dbReference type="Proteomes" id="UP000264702"/>
    </source>
</evidence>
<dbReference type="Proteomes" id="UP000264702">
    <property type="component" value="Unassembled WGS sequence"/>
</dbReference>
<dbReference type="EMBL" id="QVQT01000011">
    <property type="protein sequence ID" value="RFU14794.1"/>
    <property type="molecule type" value="Genomic_DNA"/>
</dbReference>
<dbReference type="RefSeq" id="WP_117303718.1">
    <property type="nucleotide sequence ID" value="NZ_QVQT02000011.1"/>
</dbReference>
<dbReference type="PANTHER" id="PTHR46268:SF27">
    <property type="entry name" value="UNIVERSAL STRESS PROTEIN RV2623"/>
    <property type="match status" value="1"/>
</dbReference>
<dbReference type="OrthoDB" id="116438at2"/>
<feature type="domain" description="UspA" evidence="4">
    <location>
        <begin position="168"/>
        <end position="297"/>
    </location>
</feature>
<accession>A0A372IIQ4</accession>
<organism evidence="5 6">
    <name type="scientific">Paracidobacterium acidisoli</name>
    <dbReference type="NCBI Taxonomy" id="2303751"/>
    <lineage>
        <taxon>Bacteria</taxon>
        <taxon>Pseudomonadati</taxon>
        <taxon>Acidobacteriota</taxon>
        <taxon>Terriglobia</taxon>
        <taxon>Terriglobales</taxon>
        <taxon>Acidobacteriaceae</taxon>
        <taxon>Paracidobacterium</taxon>
    </lineage>
</organism>
<sequence>MEKFVETLFEKCALAAPDRILVATDLTDLEYLTPHIIAQAIACPAHVTLVHAVIVTDSLPVEAAAVPYIDMSRINRDARLMLMGAAREITAHGICCDAVVRNGYATDIIREEIKRTGATRLIMGTHGRGKLGQLVLGSVAQELITRVNIPVFVVGPLARHSLRHVTPRRILHPVSLMGDYQESVDLAVEIAQACRAELTLLHVLDRDIADAINPERVLDWAGNALAALVPDPTDLVPRVYTMVTTGKLADEILNAADQTDADLIVLGADGGHRFGPLSASAAYQVLAAAKCPVLTLRHEPHPHQMDARKREEVHFTFPV</sequence>
<dbReference type="GO" id="GO:0005524">
    <property type="term" value="F:ATP binding"/>
    <property type="evidence" value="ECO:0007669"/>
    <property type="project" value="UniProtKB-KW"/>
</dbReference>
<evidence type="ECO:0000256" key="3">
    <source>
        <dbReference type="ARBA" id="ARBA00022840"/>
    </source>
</evidence>
<dbReference type="InterPro" id="IPR006016">
    <property type="entry name" value="UspA"/>
</dbReference>
<keyword evidence="6" id="KW-1185">Reference proteome</keyword>
<dbReference type="SUPFAM" id="SSF52402">
    <property type="entry name" value="Adenine nucleotide alpha hydrolases-like"/>
    <property type="match status" value="2"/>
</dbReference>
<protein>
    <submittedName>
        <fullName evidence="5">Universal stress protein</fullName>
    </submittedName>
</protein>
<keyword evidence="3" id="KW-0067">ATP-binding</keyword>
<name>A0A372IIQ4_9BACT</name>
<dbReference type="CDD" id="cd00293">
    <property type="entry name" value="USP-like"/>
    <property type="match status" value="2"/>
</dbReference>
<keyword evidence="2" id="KW-0547">Nucleotide-binding</keyword>
<gene>
    <name evidence="5" type="ORF">D0Y96_20305</name>
</gene>
<dbReference type="PANTHER" id="PTHR46268">
    <property type="entry name" value="STRESS RESPONSE PROTEIN NHAX"/>
    <property type="match status" value="1"/>
</dbReference>
<dbReference type="Pfam" id="PF00582">
    <property type="entry name" value="Usp"/>
    <property type="match status" value="2"/>
</dbReference>
<comment type="caution">
    <text evidence="5">The sequence shown here is derived from an EMBL/GenBank/DDBJ whole genome shotgun (WGS) entry which is preliminary data.</text>
</comment>
<dbReference type="Gene3D" id="3.40.50.620">
    <property type="entry name" value="HUPs"/>
    <property type="match status" value="2"/>
</dbReference>
<proteinExistence type="inferred from homology"/>